<evidence type="ECO:0000313" key="2">
    <source>
        <dbReference type="EMBL" id="KAK7078316.1"/>
    </source>
</evidence>
<comment type="caution">
    <text evidence="2">The sequence shown here is derived from an EMBL/GenBank/DDBJ whole genome shotgun (WGS) entry which is preliminary data.</text>
</comment>
<dbReference type="EMBL" id="JAXCGZ010007893">
    <property type="protein sequence ID" value="KAK7078316.1"/>
    <property type="molecule type" value="Genomic_DNA"/>
</dbReference>
<keyword evidence="3" id="KW-1185">Reference proteome</keyword>
<feature type="region of interest" description="Disordered" evidence="1">
    <location>
        <begin position="1"/>
        <end position="34"/>
    </location>
</feature>
<feature type="compositionally biased region" description="Acidic residues" evidence="1">
    <location>
        <begin position="22"/>
        <end position="31"/>
    </location>
</feature>
<evidence type="ECO:0000313" key="3">
    <source>
        <dbReference type="Proteomes" id="UP001381693"/>
    </source>
</evidence>
<proteinExistence type="predicted"/>
<dbReference type="AlphaFoldDB" id="A0AAN8X5K3"/>
<reference evidence="2 3" key="1">
    <citation type="submission" date="2023-11" db="EMBL/GenBank/DDBJ databases">
        <title>Halocaridina rubra genome assembly.</title>
        <authorList>
            <person name="Smith C."/>
        </authorList>
    </citation>
    <scope>NUCLEOTIDE SEQUENCE [LARGE SCALE GENOMIC DNA]</scope>
    <source>
        <strain evidence="2">EP-1</strain>
        <tissue evidence="2">Whole</tissue>
    </source>
</reference>
<dbReference type="Proteomes" id="UP001381693">
    <property type="component" value="Unassembled WGS sequence"/>
</dbReference>
<gene>
    <name evidence="2" type="ORF">SK128_012300</name>
</gene>
<feature type="compositionally biased region" description="Polar residues" evidence="1">
    <location>
        <begin position="1"/>
        <end position="12"/>
    </location>
</feature>
<organism evidence="2 3">
    <name type="scientific">Halocaridina rubra</name>
    <name type="common">Hawaiian red shrimp</name>
    <dbReference type="NCBI Taxonomy" id="373956"/>
    <lineage>
        <taxon>Eukaryota</taxon>
        <taxon>Metazoa</taxon>
        <taxon>Ecdysozoa</taxon>
        <taxon>Arthropoda</taxon>
        <taxon>Crustacea</taxon>
        <taxon>Multicrustacea</taxon>
        <taxon>Malacostraca</taxon>
        <taxon>Eumalacostraca</taxon>
        <taxon>Eucarida</taxon>
        <taxon>Decapoda</taxon>
        <taxon>Pleocyemata</taxon>
        <taxon>Caridea</taxon>
        <taxon>Atyoidea</taxon>
        <taxon>Atyidae</taxon>
        <taxon>Halocaridina</taxon>
    </lineage>
</organism>
<accession>A0AAN8X5K3</accession>
<name>A0AAN8X5K3_HALRR</name>
<evidence type="ECO:0000256" key="1">
    <source>
        <dbReference type="SAM" id="MobiDB-lite"/>
    </source>
</evidence>
<protein>
    <submittedName>
        <fullName evidence="2">Uncharacterized protein</fullName>
    </submittedName>
</protein>
<sequence length="187" mass="22193">MDTLSRAQSTMAEDNGSVESDYTSEEDEDDICSSPSKKGYMKWPERALFKVRLFKKTWLANPPFRLFWMVTVLDENPEFLEPWLIAIRNRTHTPHKIPCEICKDLQKAKREYLKTYSLTYYQEPFTLFHMFHELDGTLGEGQKRCEEMSKLPRPDILRFIMKKSLSEKRLRLREEEDNKSCDAENNP</sequence>